<dbReference type="EMBL" id="BMJW01000001">
    <property type="protein sequence ID" value="GGG91130.1"/>
    <property type="molecule type" value="Genomic_DNA"/>
</dbReference>
<dbReference type="AlphaFoldDB" id="A0A917MC05"/>
<feature type="signal peptide" evidence="1">
    <location>
        <begin position="1"/>
        <end position="22"/>
    </location>
</feature>
<proteinExistence type="predicted"/>
<keyword evidence="1" id="KW-0732">Signal</keyword>
<keyword evidence="3" id="KW-1185">Reference proteome</keyword>
<accession>A0A917MC05</accession>
<sequence>MKKIILHLTALLLFSFTGFSQADEYNLKTENLHKKVKKTRTHYYMYHGKSKGFVKLSVTENTYNDDGNLIERFYDYTSSYDGTKSTSSTLYNYNSKGQLISTQDVSAKKSKYSSYYRFFYDGNGNPTKKEVHYTDGSIATVVYTYDSKNRRISMENNSSSGVMTSRTRYEYNGDKKTEIRQSFNIKDGSISGTYTTVYKDDLRISYKSDTTYGKSGFTYKYDKNDNIIATTYEEDPNSGTSYNYAYDSKGNWTKKHYKSGNNHYFYFREVQFKNGDKSGSSNFDANFVNQHQGINNSAVVPLTPTKVTNTTADVMPVFTSKNWAFNYVNLDNTVSALKGDVKLQVLDNSKMAIGTTVKITYSFGGKDYMDRYNVTSFDDTSEYSFWTLKSLVKETTLSITLYKQKQYVETRDLYLAGVVMFSFNNKKTSFYLE</sequence>
<dbReference type="Proteomes" id="UP000633278">
    <property type="component" value="Unassembled WGS sequence"/>
</dbReference>
<name>A0A917MC05_9FLAO</name>
<dbReference type="RefSeq" id="WP_188597654.1">
    <property type="nucleotide sequence ID" value="NZ_BMJW01000001.1"/>
</dbReference>
<gene>
    <name evidence="2" type="ORF">GCM10011416_04610</name>
</gene>
<organism evidence="2 3">
    <name type="scientific">Polaribacter pacificus</name>
    <dbReference type="NCBI Taxonomy" id="1775173"/>
    <lineage>
        <taxon>Bacteria</taxon>
        <taxon>Pseudomonadati</taxon>
        <taxon>Bacteroidota</taxon>
        <taxon>Flavobacteriia</taxon>
        <taxon>Flavobacteriales</taxon>
        <taxon>Flavobacteriaceae</taxon>
    </lineage>
</organism>
<dbReference type="Gene3D" id="2.180.10.10">
    <property type="entry name" value="RHS repeat-associated core"/>
    <property type="match status" value="1"/>
</dbReference>
<protein>
    <recommendedName>
        <fullName evidence="4">YD repeat-containing protein</fullName>
    </recommendedName>
</protein>
<evidence type="ECO:0000313" key="2">
    <source>
        <dbReference type="EMBL" id="GGG91130.1"/>
    </source>
</evidence>
<reference evidence="2" key="2">
    <citation type="submission" date="2020-09" db="EMBL/GenBank/DDBJ databases">
        <authorList>
            <person name="Sun Q."/>
            <person name="Zhou Y."/>
        </authorList>
    </citation>
    <scope>NUCLEOTIDE SEQUENCE</scope>
    <source>
        <strain evidence="2">CGMCC 1.15763</strain>
    </source>
</reference>
<evidence type="ECO:0000313" key="3">
    <source>
        <dbReference type="Proteomes" id="UP000633278"/>
    </source>
</evidence>
<reference evidence="2" key="1">
    <citation type="journal article" date="2014" name="Int. J. Syst. Evol. Microbiol.">
        <title>Complete genome sequence of Corynebacterium casei LMG S-19264T (=DSM 44701T), isolated from a smear-ripened cheese.</title>
        <authorList>
            <consortium name="US DOE Joint Genome Institute (JGI-PGF)"/>
            <person name="Walter F."/>
            <person name="Albersmeier A."/>
            <person name="Kalinowski J."/>
            <person name="Ruckert C."/>
        </authorList>
    </citation>
    <scope>NUCLEOTIDE SEQUENCE</scope>
    <source>
        <strain evidence="2">CGMCC 1.15763</strain>
    </source>
</reference>
<evidence type="ECO:0008006" key="4">
    <source>
        <dbReference type="Google" id="ProtNLM"/>
    </source>
</evidence>
<comment type="caution">
    <text evidence="2">The sequence shown here is derived from an EMBL/GenBank/DDBJ whole genome shotgun (WGS) entry which is preliminary data.</text>
</comment>
<evidence type="ECO:0000256" key="1">
    <source>
        <dbReference type="SAM" id="SignalP"/>
    </source>
</evidence>
<feature type="chain" id="PRO_5037553527" description="YD repeat-containing protein" evidence="1">
    <location>
        <begin position="23"/>
        <end position="433"/>
    </location>
</feature>